<name>A0A6C0H325_9ZZZZ</name>
<sequence>MTNANPDLLRLIDRVHSLGSNQLEYYMNIALEWISRMKDESVYLTNFGLSIDDCPNLDRGYLCGVEGLSNSDIIRWISRYASSTDPLREIMAQVMDTEDHPFSKLRNDSLQIEKCATYPHQGRQNAIQKGGFFIGVILVRLSFLLRNAGISNPLECVDYGLSLRV</sequence>
<dbReference type="AlphaFoldDB" id="A0A6C0H325"/>
<reference evidence="1" key="1">
    <citation type="journal article" date="2020" name="Nature">
        <title>Giant virus diversity and host interactions through global metagenomics.</title>
        <authorList>
            <person name="Schulz F."/>
            <person name="Roux S."/>
            <person name="Paez-Espino D."/>
            <person name="Jungbluth S."/>
            <person name="Walsh D.A."/>
            <person name="Denef V.J."/>
            <person name="McMahon K.D."/>
            <person name="Konstantinidis K.T."/>
            <person name="Eloe-Fadrosh E.A."/>
            <person name="Kyrpides N.C."/>
            <person name="Woyke T."/>
        </authorList>
    </citation>
    <scope>NUCLEOTIDE SEQUENCE</scope>
    <source>
        <strain evidence="1">GVMAG-M-3300023179-62</strain>
    </source>
</reference>
<organism evidence="1">
    <name type="scientific">viral metagenome</name>
    <dbReference type="NCBI Taxonomy" id="1070528"/>
    <lineage>
        <taxon>unclassified sequences</taxon>
        <taxon>metagenomes</taxon>
        <taxon>organismal metagenomes</taxon>
    </lineage>
</organism>
<dbReference type="EMBL" id="MN739858">
    <property type="protein sequence ID" value="QHT74807.1"/>
    <property type="molecule type" value="Genomic_DNA"/>
</dbReference>
<protein>
    <submittedName>
        <fullName evidence="1">Uncharacterized protein</fullName>
    </submittedName>
</protein>
<evidence type="ECO:0000313" key="1">
    <source>
        <dbReference type="EMBL" id="QHT74807.1"/>
    </source>
</evidence>
<proteinExistence type="predicted"/>
<accession>A0A6C0H325</accession>